<reference evidence="9 10" key="1">
    <citation type="submission" date="2023-06" db="EMBL/GenBank/DDBJ databases">
        <title>Draft genome sequence of Gleimia hominis type strain CCUG 57540T.</title>
        <authorList>
            <person name="Salva-Serra F."/>
            <person name="Cardew S."/>
            <person name="Jensie Markopoulos S."/>
            <person name="Ohlen M."/>
            <person name="Inganas E."/>
            <person name="Svensson-Stadler L."/>
            <person name="Moore E.R.B."/>
        </authorList>
    </citation>
    <scope>NUCLEOTIDE SEQUENCE [LARGE SCALE GENOMIC DNA]</scope>
    <source>
        <strain evidence="9 10">CCUG 57540</strain>
    </source>
</reference>
<dbReference type="InterPro" id="IPR020594">
    <property type="entry name" value="Ribosomal_bL9_bac/chp"/>
</dbReference>
<dbReference type="HAMAP" id="MF_00503">
    <property type="entry name" value="Ribosomal_bL9"/>
    <property type="match status" value="1"/>
</dbReference>
<dbReference type="InterPro" id="IPR036791">
    <property type="entry name" value="Ribosomal_bL9_C_sf"/>
</dbReference>
<comment type="function">
    <text evidence="7">Binds to the 23S rRNA.</text>
</comment>
<dbReference type="EMBL" id="JASXSX010000001">
    <property type="protein sequence ID" value="MDT3766760.1"/>
    <property type="molecule type" value="Genomic_DNA"/>
</dbReference>
<dbReference type="SUPFAM" id="SSF55653">
    <property type="entry name" value="Ribosomal protein L9 C-domain"/>
    <property type="match status" value="1"/>
</dbReference>
<dbReference type="GO" id="GO:0005840">
    <property type="term" value="C:ribosome"/>
    <property type="evidence" value="ECO:0007669"/>
    <property type="project" value="UniProtKB-KW"/>
</dbReference>
<keyword evidence="5 7" id="KW-0687">Ribonucleoprotein</keyword>
<organism evidence="9 10">
    <name type="scientific">Gleimia hominis</name>
    <dbReference type="NCBI Taxonomy" id="595468"/>
    <lineage>
        <taxon>Bacteria</taxon>
        <taxon>Bacillati</taxon>
        <taxon>Actinomycetota</taxon>
        <taxon>Actinomycetes</taxon>
        <taxon>Actinomycetales</taxon>
        <taxon>Actinomycetaceae</taxon>
        <taxon>Gleimia</taxon>
    </lineage>
</organism>
<dbReference type="InterPro" id="IPR000244">
    <property type="entry name" value="Ribosomal_bL9"/>
</dbReference>
<keyword evidence="4 7" id="KW-0689">Ribosomal protein</keyword>
<dbReference type="Gene3D" id="3.10.430.100">
    <property type="entry name" value="Ribosomal protein L9, C-terminal domain"/>
    <property type="match status" value="1"/>
</dbReference>
<dbReference type="NCBIfam" id="TIGR00158">
    <property type="entry name" value="L9"/>
    <property type="match status" value="1"/>
</dbReference>
<evidence type="ECO:0000256" key="1">
    <source>
        <dbReference type="ARBA" id="ARBA00010605"/>
    </source>
</evidence>
<evidence type="ECO:0000313" key="9">
    <source>
        <dbReference type="EMBL" id="MDT3766760.1"/>
    </source>
</evidence>
<dbReference type="Pfam" id="PF01281">
    <property type="entry name" value="Ribosomal_L9_N"/>
    <property type="match status" value="1"/>
</dbReference>
<dbReference type="InterPro" id="IPR036935">
    <property type="entry name" value="Ribosomal_bL9_N_sf"/>
</dbReference>
<comment type="similarity">
    <text evidence="1 7">Belongs to the bacterial ribosomal protein bL9 family.</text>
</comment>
<dbReference type="InterPro" id="IPR020069">
    <property type="entry name" value="Ribosomal_bL9_C"/>
</dbReference>
<evidence type="ECO:0000256" key="7">
    <source>
        <dbReference type="HAMAP-Rule" id="MF_00503"/>
    </source>
</evidence>
<evidence type="ECO:0000256" key="6">
    <source>
        <dbReference type="ARBA" id="ARBA00035292"/>
    </source>
</evidence>
<dbReference type="SUPFAM" id="SSF55658">
    <property type="entry name" value="L9 N-domain-like"/>
    <property type="match status" value="1"/>
</dbReference>
<dbReference type="Proteomes" id="UP001247542">
    <property type="component" value="Unassembled WGS sequence"/>
</dbReference>
<keyword evidence="10" id="KW-1185">Reference proteome</keyword>
<name>A0ABU3IC33_9ACTO</name>
<keyword evidence="2 7" id="KW-0699">rRNA-binding</keyword>
<evidence type="ECO:0000256" key="4">
    <source>
        <dbReference type="ARBA" id="ARBA00022980"/>
    </source>
</evidence>
<evidence type="ECO:0000313" key="10">
    <source>
        <dbReference type="Proteomes" id="UP001247542"/>
    </source>
</evidence>
<evidence type="ECO:0000256" key="2">
    <source>
        <dbReference type="ARBA" id="ARBA00022730"/>
    </source>
</evidence>
<comment type="caution">
    <text evidence="9">The sequence shown here is derived from an EMBL/GenBank/DDBJ whole genome shotgun (WGS) entry which is preliminary data.</text>
</comment>
<protein>
    <recommendedName>
        <fullName evidence="6 7">Large ribosomal subunit protein bL9</fullName>
    </recommendedName>
</protein>
<accession>A0ABU3IC33</accession>
<dbReference type="Gene3D" id="3.40.5.10">
    <property type="entry name" value="Ribosomal protein L9, N-terminal domain"/>
    <property type="match status" value="1"/>
</dbReference>
<proteinExistence type="inferred from homology"/>
<feature type="domain" description="Ribosomal protein L9" evidence="8">
    <location>
        <begin position="14"/>
        <end position="41"/>
    </location>
</feature>
<evidence type="ECO:0000259" key="8">
    <source>
        <dbReference type="PROSITE" id="PS00651"/>
    </source>
</evidence>
<dbReference type="PROSITE" id="PS00651">
    <property type="entry name" value="RIBOSOMAL_L9"/>
    <property type="match status" value="1"/>
</dbReference>
<keyword evidence="3 7" id="KW-0694">RNA-binding</keyword>
<sequence>MAKLILTHDVPNLGFAGDVVVVKDGYARNYLVPRNLAARWTPGQQRVIDELNERRRKQAYDSIDDAREARDKLEEVKFYEVEKRASATDALYGAVSTKEIAQSIEAATGIKVDNRRIVVENAIKYVGDYDVQVNLHVDVHAKIKVRVIAVK</sequence>
<evidence type="ECO:0000256" key="3">
    <source>
        <dbReference type="ARBA" id="ARBA00022884"/>
    </source>
</evidence>
<dbReference type="PANTHER" id="PTHR21368">
    <property type="entry name" value="50S RIBOSOMAL PROTEIN L9"/>
    <property type="match status" value="1"/>
</dbReference>
<dbReference type="InterPro" id="IPR020070">
    <property type="entry name" value="Ribosomal_bL9_N"/>
</dbReference>
<dbReference type="Pfam" id="PF03948">
    <property type="entry name" value="Ribosomal_L9_C"/>
    <property type="match status" value="1"/>
</dbReference>
<dbReference type="RefSeq" id="WP_313271904.1">
    <property type="nucleotide sequence ID" value="NZ_JASXSX010000001.1"/>
</dbReference>
<gene>
    <name evidence="7 9" type="primary">rplI</name>
    <name evidence="9" type="ORF">QS713_01590</name>
</gene>
<dbReference type="InterPro" id="IPR009027">
    <property type="entry name" value="Ribosomal_bL9/RNase_H1_N"/>
</dbReference>
<evidence type="ECO:0000256" key="5">
    <source>
        <dbReference type="ARBA" id="ARBA00023274"/>
    </source>
</evidence>